<name>A0ABN9GAX1_9NEOB</name>
<organism evidence="1 2">
    <name type="scientific">Staurois parvus</name>
    <dbReference type="NCBI Taxonomy" id="386267"/>
    <lineage>
        <taxon>Eukaryota</taxon>
        <taxon>Metazoa</taxon>
        <taxon>Chordata</taxon>
        <taxon>Craniata</taxon>
        <taxon>Vertebrata</taxon>
        <taxon>Euteleostomi</taxon>
        <taxon>Amphibia</taxon>
        <taxon>Batrachia</taxon>
        <taxon>Anura</taxon>
        <taxon>Neobatrachia</taxon>
        <taxon>Ranoidea</taxon>
        <taxon>Ranidae</taxon>
        <taxon>Staurois</taxon>
    </lineage>
</organism>
<evidence type="ECO:0000313" key="2">
    <source>
        <dbReference type="Proteomes" id="UP001162483"/>
    </source>
</evidence>
<evidence type="ECO:0000313" key="1">
    <source>
        <dbReference type="EMBL" id="CAI9605783.1"/>
    </source>
</evidence>
<sequence length="74" mass="8667">QQGCKKQVEKKRCKLTAKDLRRTKREATRTPLSSSAVIFQNCNIPEVPRRCSVLRDMAKVRRLKPDHHSTRHRS</sequence>
<protein>
    <submittedName>
        <fullName evidence="1">Uncharacterized protein</fullName>
    </submittedName>
</protein>
<keyword evidence="2" id="KW-1185">Reference proteome</keyword>
<comment type="caution">
    <text evidence="1">The sequence shown here is derived from an EMBL/GenBank/DDBJ whole genome shotgun (WGS) entry which is preliminary data.</text>
</comment>
<gene>
    <name evidence="1" type="ORF">SPARVUS_LOCUS13665434</name>
</gene>
<proteinExistence type="predicted"/>
<accession>A0ABN9GAX1</accession>
<dbReference type="EMBL" id="CATNWA010018179">
    <property type="protein sequence ID" value="CAI9605783.1"/>
    <property type="molecule type" value="Genomic_DNA"/>
</dbReference>
<dbReference type="Proteomes" id="UP001162483">
    <property type="component" value="Unassembled WGS sequence"/>
</dbReference>
<feature type="non-terminal residue" evidence="1">
    <location>
        <position position="1"/>
    </location>
</feature>
<reference evidence="1" key="1">
    <citation type="submission" date="2023-05" db="EMBL/GenBank/DDBJ databases">
        <authorList>
            <person name="Stuckert A."/>
        </authorList>
    </citation>
    <scope>NUCLEOTIDE SEQUENCE</scope>
</reference>